<dbReference type="GO" id="GO:0005886">
    <property type="term" value="C:plasma membrane"/>
    <property type="evidence" value="ECO:0007669"/>
    <property type="project" value="UniProtKB-SubCell"/>
</dbReference>
<protein>
    <recommendedName>
        <fullName evidence="10">Tol-Pal system protein TolR</fullName>
    </recommendedName>
</protein>
<sequence>MAAPVQSGRGRKRRMNAEINVVPYIDVMLVLLIIFMVTAPLMTQGIDVDLPDANAESMTVPEDPPTLEIMADGSYKLNGDVVDDDALASKVQELIAKKPDTMILVNGDAQVPYQFVAQGMAILRSAGATKIGFVTEEADVGNKKKP</sequence>
<keyword evidence="6 10" id="KW-0812">Transmembrane</keyword>
<feature type="transmembrane region" description="Helical" evidence="10">
    <location>
        <begin position="21"/>
        <end position="42"/>
    </location>
</feature>
<dbReference type="InterPro" id="IPR014168">
    <property type="entry name" value="Tol-Pal_TolR"/>
</dbReference>
<dbReference type="Proteomes" id="UP000653472">
    <property type="component" value="Unassembled WGS sequence"/>
</dbReference>
<evidence type="ECO:0000256" key="3">
    <source>
        <dbReference type="ARBA" id="ARBA00022475"/>
    </source>
</evidence>
<dbReference type="PANTHER" id="PTHR30558:SF7">
    <property type="entry name" value="TOL-PAL SYSTEM PROTEIN TOLR"/>
    <property type="match status" value="1"/>
</dbReference>
<evidence type="ECO:0000256" key="7">
    <source>
        <dbReference type="ARBA" id="ARBA00022989"/>
    </source>
</evidence>
<dbReference type="Gene3D" id="3.30.420.270">
    <property type="match status" value="1"/>
</dbReference>
<dbReference type="InterPro" id="IPR003400">
    <property type="entry name" value="ExbD"/>
</dbReference>
<comment type="subcellular location">
    <subcellularLocation>
        <location evidence="10">Cell inner membrane</location>
        <topology evidence="10">Single-pass membrane protein</topology>
    </subcellularLocation>
    <subcellularLocation>
        <location evidence="1">Cell membrane</location>
        <topology evidence="1">Single-pass membrane protein</topology>
    </subcellularLocation>
</comment>
<evidence type="ECO:0000256" key="2">
    <source>
        <dbReference type="ARBA" id="ARBA00005811"/>
    </source>
</evidence>
<evidence type="ECO:0000256" key="6">
    <source>
        <dbReference type="ARBA" id="ARBA00022692"/>
    </source>
</evidence>
<keyword evidence="3 10" id="KW-1003">Cell membrane</keyword>
<dbReference type="GO" id="GO:0022857">
    <property type="term" value="F:transmembrane transporter activity"/>
    <property type="evidence" value="ECO:0007669"/>
    <property type="project" value="InterPro"/>
</dbReference>
<evidence type="ECO:0000313" key="11">
    <source>
        <dbReference type="EMBL" id="NKF24182.1"/>
    </source>
</evidence>
<evidence type="ECO:0000256" key="1">
    <source>
        <dbReference type="ARBA" id="ARBA00004162"/>
    </source>
</evidence>
<dbReference type="GO" id="GO:0015031">
    <property type="term" value="P:protein transport"/>
    <property type="evidence" value="ECO:0007669"/>
    <property type="project" value="InterPro"/>
</dbReference>
<organism evidence="11 12">
    <name type="scientific">Solimonas marina</name>
    <dbReference type="NCBI Taxonomy" id="2714601"/>
    <lineage>
        <taxon>Bacteria</taxon>
        <taxon>Pseudomonadati</taxon>
        <taxon>Pseudomonadota</taxon>
        <taxon>Gammaproteobacteria</taxon>
        <taxon>Nevskiales</taxon>
        <taxon>Nevskiaceae</taxon>
        <taxon>Solimonas</taxon>
    </lineage>
</organism>
<evidence type="ECO:0000256" key="8">
    <source>
        <dbReference type="ARBA" id="ARBA00023136"/>
    </source>
</evidence>
<evidence type="ECO:0000313" key="12">
    <source>
        <dbReference type="Proteomes" id="UP000653472"/>
    </source>
</evidence>
<reference evidence="11" key="1">
    <citation type="submission" date="2020-03" db="EMBL/GenBank/DDBJ databases">
        <title>Solimonas marina sp. nov., isolated from deep seawater of the Pacific Ocean.</title>
        <authorList>
            <person name="Liu X."/>
            <person name="Lai Q."/>
            <person name="Sun F."/>
            <person name="Gai Y."/>
            <person name="Li G."/>
            <person name="Shao Z."/>
        </authorList>
    </citation>
    <scope>NUCLEOTIDE SEQUENCE</scope>
    <source>
        <strain evidence="11">C16B3</strain>
    </source>
</reference>
<dbReference type="Pfam" id="PF02472">
    <property type="entry name" value="ExbD"/>
    <property type="match status" value="1"/>
</dbReference>
<evidence type="ECO:0000256" key="10">
    <source>
        <dbReference type="HAMAP-Rule" id="MF_02203"/>
    </source>
</evidence>
<name>A0A969WBM4_9GAMM</name>
<keyword evidence="12" id="KW-1185">Reference proteome</keyword>
<evidence type="ECO:0000256" key="4">
    <source>
        <dbReference type="ARBA" id="ARBA00022519"/>
    </source>
</evidence>
<dbReference type="EMBL" id="JAAVXB010000012">
    <property type="protein sequence ID" value="NKF24182.1"/>
    <property type="molecule type" value="Genomic_DNA"/>
</dbReference>
<keyword evidence="7 10" id="KW-1133">Transmembrane helix</keyword>
<proteinExistence type="inferred from homology"/>
<comment type="subunit">
    <text evidence="10">The Tol-Pal system is composed of five core proteins: the inner membrane proteins TolA, TolQ and TolR, the periplasmic protein TolB and the outer membrane protein Pal. They form a network linking the inner and outer membranes and the peptidoglycan layer.</text>
</comment>
<dbReference type="RefSeq" id="WP_168149510.1">
    <property type="nucleotide sequence ID" value="NZ_JAAVXB010000012.1"/>
</dbReference>
<accession>A0A969WBM4</accession>
<comment type="similarity">
    <text evidence="2 10">Belongs to the ExbD/TolR family.</text>
</comment>
<dbReference type="PANTHER" id="PTHR30558">
    <property type="entry name" value="EXBD MEMBRANE COMPONENT OF PMF-DRIVEN MACROMOLECULE IMPORT SYSTEM"/>
    <property type="match status" value="1"/>
</dbReference>
<keyword evidence="9 10" id="KW-0131">Cell cycle</keyword>
<comment type="function">
    <text evidence="10">Part of the Tol-Pal system, which plays a role in outer membrane invagination during cell division and is important for maintaining outer membrane integrity.</text>
</comment>
<evidence type="ECO:0000256" key="5">
    <source>
        <dbReference type="ARBA" id="ARBA00022618"/>
    </source>
</evidence>
<gene>
    <name evidence="10" type="primary">tolR</name>
    <name evidence="11" type="ORF">G7Y82_17855</name>
</gene>
<dbReference type="GO" id="GO:0051301">
    <property type="term" value="P:cell division"/>
    <property type="evidence" value="ECO:0007669"/>
    <property type="project" value="UniProtKB-UniRule"/>
</dbReference>
<dbReference type="HAMAP" id="MF_02203">
    <property type="entry name" value="TolR"/>
    <property type="match status" value="1"/>
</dbReference>
<dbReference type="AlphaFoldDB" id="A0A969WBM4"/>
<evidence type="ECO:0000256" key="9">
    <source>
        <dbReference type="ARBA" id="ARBA00023306"/>
    </source>
</evidence>
<keyword evidence="5 10" id="KW-0132">Cell division</keyword>
<keyword evidence="4 10" id="KW-0997">Cell inner membrane</keyword>
<comment type="caution">
    <text evidence="11">The sequence shown here is derived from an EMBL/GenBank/DDBJ whole genome shotgun (WGS) entry which is preliminary data.</text>
</comment>
<keyword evidence="8 10" id="KW-0472">Membrane</keyword>